<sequence length="582" mass="67364">MITDYHSPCELILKIGCNEIDEISSAITSLLRSCSITDQTFLFFEHQLHPTTYFGSFTNQLLRSKIPIQSQSLSCVIFLSDDIFKQQGKKDFFKSIDIWNFHHKIELLDEYRKIIARQDYYELSHSLPLWSVSHIPNNRNIIIRFNIFTKNFDIMVNFYKHLFQRNPDSSKSGFVLFNLSSISIHNKLHYQLSIKYSPSIESYTISQGAYLKFRLNNLNHFIHEYTSKLFTINKSEYYIYDPDGNLLHLYLRNNISSNMKECISSKSFIHTNDSGFGDSSDPSIQLLKTSISQIYPTNNDIDEQSHSSNDSGQYSSISSNEIRTVHHNPVPKLNSISVRSATKSEVDCRLKQQQKPVPRIPLKHQQWKSPLYESEPRLSNIDYNHQYYSSMNNIIKSNKVRPISTNHFQSSINDDYDISYEVDSPRFESKILTNQSSSGYLNAFLLKKQQNVKHLIAQFEKPNTSRPKSVPANDQLPFTSAKQSIHSTIIPMSDKTLQLCSKPLIFECENYNNDILNITDEQINDTFNQIRTPRINIGITLNSRLRKTPVLDMLRSTTMQTDKCLNRTNSCKQSSSIPIARF</sequence>
<accession>A0A813Z380</accession>
<dbReference type="SUPFAM" id="SSF54593">
    <property type="entry name" value="Glyoxalase/Bleomycin resistance protein/Dihydroxybiphenyl dioxygenase"/>
    <property type="match status" value="1"/>
</dbReference>
<evidence type="ECO:0000256" key="2">
    <source>
        <dbReference type="SAM" id="MobiDB-lite"/>
    </source>
</evidence>
<evidence type="ECO:0000313" key="5">
    <source>
        <dbReference type="Proteomes" id="UP000663845"/>
    </source>
</evidence>
<organism evidence="4 5">
    <name type="scientific">Adineta steineri</name>
    <dbReference type="NCBI Taxonomy" id="433720"/>
    <lineage>
        <taxon>Eukaryota</taxon>
        <taxon>Metazoa</taxon>
        <taxon>Spiralia</taxon>
        <taxon>Gnathifera</taxon>
        <taxon>Rotifera</taxon>
        <taxon>Eurotatoria</taxon>
        <taxon>Bdelloidea</taxon>
        <taxon>Adinetida</taxon>
        <taxon>Adinetidae</taxon>
        <taxon>Adineta</taxon>
    </lineage>
</organism>
<feature type="domain" description="FAM124" evidence="3">
    <location>
        <begin position="27"/>
        <end position="247"/>
    </location>
</feature>
<name>A0A813Z380_9BILA</name>
<dbReference type="AlphaFoldDB" id="A0A813Z380"/>
<dbReference type="InterPro" id="IPR029380">
    <property type="entry name" value="FAM124"/>
</dbReference>
<dbReference type="PANTHER" id="PTHR14715">
    <property type="entry name" value="FAM124 DOMAIN-CONTAINING PROTEIN-RELATED"/>
    <property type="match status" value="1"/>
</dbReference>
<comment type="caution">
    <text evidence="4">The sequence shown here is derived from an EMBL/GenBank/DDBJ whole genome shotgun (WGS) entry which is preliminary data.</text>
</comment>
<evidence type="ECO:0000256" key="1">
    <source>
        <dbReference type="ARBA" id="ARBA00006440"/>
    </source>
</evidence>
<gene>
    <name evidence="4" type="ORF">JYZ213_LOCUS10116</name>
</gene>
<dbReference type="InterPro" id="IPR046365">
    <property type="entry name" value="FAM124_dom"/>
</dbReference>
<dbReference type="PANTHER" id="PTHR14715:SF6">
    <property type="entry name" value="FAM124 DOMAIN-CONTAINING PROTEIN"/>
    <property type="match status" value="1"/>
</dbReference>
<dbReference type="Pfam" id="PF15067">
    <property type="entry name" value="FAM124"/>
    <property type="match status" value="1"/>
</dbReference>
<proteinExistence type="inferred from homology"/>
<reference evidence="4" key="1">
    <citation type="submission" date="2021-02" db="EMBL/GenBank/DDBJ databases">
        <authorList>
            <person name="Nowell W R."/>
        </authorList>
    </citation>
    <scope>NUCLEOTIDE SEQUENCE</scope>
</reference>
<comment type="similarity">
    <text evidence="1">Belongs to the FAM124 family.</text>
</comment>
<evidence type="ECO:0000313" key="4">
    <source>
        <dbReference type="EMBL" id="CAF0892801.1"/>
    </source>
</evidence>
<feature type="region of interest" description="Disordered" evidence="2">
    <location>
        <begin position="297"/>
        <end position="317"/>
    </location>
</feature>
<feature type="compositionally biased region" description="Polar residues" evidence="2">
    <location>
        <begin position="306"/>
        <end position="317"/>
    </location>
</feature>
<dbReference type="EMBL" id="CAJNOG010000073">
    <property type="protein sequence ID" value="CAF0892801.1"/>
    <property type="molecule type" value="Genomic_DNA"/>
</dbReference>
<evidence type="ECO:0000259" key="3">
    <source>
        <dbReference type="Pfam" id="PF15067"/>
    </source>
</evidence>
<dbReference type="InterPro" id="IPR029068">
    <property type="entry name" value="Glyas_Bleomycin-R_OHBP_Dase"/>
</dbReference>
<dbReference type="Proteomes" id="UP000663845">
    <property type="component" value="Unassembled WGS sequence"/>
</dbReference>
<protein>
    <recommendedName>
        <fullName evidence="3">FAM124 domain-containing protein</fullName>
    </recommendedName>
</protein>